<protein>
    <submittedName>
        <fullName evidence="3">UPF0183 family protein</fullName>
    </submittedName>
</protein>
<dbReference type="InParanoid" id="D3BEP7"/>
<keyword evidence="4" id="KW-1185">Reference proteome</keyword>
<dbReference type="PANTHER" id="PTHR13465">
    <property type="entry name" value="UPF0183 PROTEIN"/>
    <property type="match status" value="1"/>
</dbReference>
<sequence length="507" mass="56329">MSRQLKLELQPGKSLGDFILGMTISEALNVIKPGNVAVINKVDIIFNDADPLSIDIVLKLVDDGVLLRFAPSSQRLRVIEIFDVSRLALSYRGSIFSSSDNIASFVNIYSKFGPSYPGDFNAKKSVYHLHYPGLSFSFPIPPKFNTLYSEGTELPVELPDGSTPLVSKIFIYSGLQMKTPLSVLPSQNEEIIICPNIGVYFSKKNCILTFNSTPQDVLSELGPPSKIYHKEEDNMKIHTYQVEMTPAPDYFYNYFHLGIDVLFDSKRNTAKKYIFHTNFPTHYEFNLYSKCSFKILDNSNNSKTIFEALKHLAEGKFIPNNTPPQQPKSSPSTTTNDNINAIEANNSNGKQQNNNNNSSNSNNNSQSPLSSSPSSLSILPSSSSMSSAVGASSEIQARHDAIIDQSIQTIHPDMKWEEVQNIFGKSGKPVVNNRGSISNPFGSTYFYGYPGIIFEIMRNQYISSVCLFDDSPIYVTDLMGSGVNNHNQNNSMISGMNSHIDSIENVY</sequence>
<evidence type="ECO:0000313" key="4">
    <source>
        <dbReference type="Proteomes" id="UP000001396"/>
    </source>
</evidence>
<evidence type="ECO:0000256" key="2">
    <source>
        <dbReference type="SAM" id="MobiDB-lite"/>
    </source>
</evidence>
<dbReference type="RefSeq" id="XP_020432498.1">
    <property type="nucleotide sequence ID" value="XM_020578050.1"/>
</dbReference>
<dbReference type="Pfam" id="PF03676">
    <property type="entry name" value="PHAF1"/>
    <property type="match status" value="2"/>
</dbReference>
<dbReference type="PANTHER" id="PTHR13465:SF2">
    <property type="entry name" value="PHAGOSOME ASSEMBLY FACTOR 1"/>
    <property type="match status" value="1"/>
</dbReference>
<dbReference type="Proteomes" id="UP000001396">
    <property type="component" value="Unassembled WGS sequence"/>
</dbReference>
<dbReference type="AlphaFoldDB" id="D3BEP7"/>
<dbReference type="GeneID" id="31362693"/>
<organism evidence="3 4">
    <name type="scientific">Heterostelium pallidum (strain ATCC 26659 / Pp 5 / PN500)</name>
    <name type="common">Cellular slime mold</name>
    <name type="synonym">Polysphondylium pallidum</name>
    <dbReference type="NCBI Taxonomy" id="670386"/>
    <lineage>
        <taxon>Eukaryota</taxon>
        <taxon>Amoebozoa</taxon>
        <taxon>Evosea</taxon>
        <taxon>Eumycetozoa</taxon>
        <taxon>Dictyostelia</taxon>
        <taxon>Acytosteliales</taxon>
        <taxon>Acytosteliaceae</taxon>
        <taxon>Heterostelium</taxon>
    </lineage>
</organism>
<feature type="compositionally biased region" description="Low complexity" evidence="2">
    <location>
        <begin position="327"/>
        <end position="336"/>
    </location>
</feature>
<feature type="compositionally biased region" description="Low complexity" evidence="2">
    <location>
        <begin position="345"/>
        <end position="381"/>
    </location>
</feature>
<comment type="similarity">
    <text evidence="1">Belongs to the PHAF1 family.</text>
</comment>
<evidence type="ECO:0000313" key="3">
    <source>
        <dbReference type="EMBL" id="EFA80378.1"/>
    </source>
</evidence>
<dbReference type="InterPro" id="IPR039156">
    <property type="entry name" value="PHAF1/BROMI"/>
</dbReference>
<accession>D3BEP7</accession>
<dbReference type="InterPro" id="IPR005373">
    <property type="entry name" value="PHAF1"/>
</dbReference>
<dbReference type="EMBL" id="ADBJ01000031">
    <property type="protein sequence ID" value="EFA80378.1"/>
    <property type="molecule type" value="Genomic_DNA"/>
</dbReference>
<feature type="region of interest" description="Disordered" evidence="2">
    <location>
        <begin position="317"/>
        <end position="381"/>
    </location>
</feature>
<dbReference type="OMA" id="FPTHYEF"/>
<reference evidence="3 4" key="1">
    <citation type="journal article" date="2011" name="Genome Res.">
        <title>Phylogeny-wide analysis of social amoeba genomes highlights ancient origins for complex intercellular communication.</title>
        <authorList>
            <person name="Heidel A.J."/>
            <person name="Lawal H.M."/>
            <person name="Felder M."/>
            <person name="Schilde C."/>
            <person name="Helps N.R."/>
            <person name="Tunggal B."/>
            <person name="Rivero F."/>
            <person name="John U."/>
            <person name="Schleicher M."/>
            <person name="Eichinger L."/>
            <person name="Platzer M."/>
            <person name="Noegel A.A."/>
            <person name="Schaap P."/>
            <person name="Gloeckner G."/>
        </authorList>
    </citation>
    <scope>NUCLEOTIDE SEQUENCE [LARGE SCALE GENOMIC DNA]</scope>
    <source>
        <strain evidence="4">ATCC 26659 / Pp 5 / PN500</strain>
    </source>
</reference>
<name>D3BEP7_HETP5</name>
<dbReference type="FunCoup" id="D3BEP7">
    <property type="interactions" value="239"/>
</dbReference>
<comment type="caution">
    <text evidence="3">The sequence shown here is derived from an EMBL/GenBank/DDBJ whole genome shotgun (WGS) entry which is preliminary data.</text>
</comment>
<proteinExistence type="inferred from homology"/>
<evidence type="ECO:0000256" key="1">
    <source>
        <dbReference type="ARBA" id="ARBA00024339"/>
    </source>
</evidence>
<gene>
    <name evidence="3" type="ORF">PPL_07212</name>
</gene>